<keyword evidence="1" id="KW-0378">Hydrolase</keyword>
<evidence type="ECO:0000313" key="1">
    <source>
        <dbReference type="EMBL" id="KAI9437916.1"/>
    </source>
</evidence>
<sequence>MAHYTGDPTRNNQDIRNKFNDGVNLSLYEHYWESPDTLLKADIASKLEAVHNAGFTSIRLPVGYDLFLQPHSYIVRPELIDRLKEAWAVCSRLHLSLVITYHYGKLTNDNDLEEREKIITIWKQVQNAFQGISYDSLVFNLYNEPTLNRDSWKRDVTYIAKALRKQDPSRYYIVGGTNYNSIDELRELGNINVENILYEFHFYEPFLFTHQGADWTDGKTNITNLPYPYKRKEMPQVSNEAKKPSADDYERYPDEANRQFVRDRLKDIVKYCKKHRMPVICTEAGVITAAPEQYRNNYLQDITTILYELAVPTILWDYDQKFSVLNGQGKPLNGVLNWLKPG</sequence>
<accession>A0ACC0TSY7</accession>
<comment type="caution">
    <text evidence="1">The sequence shown here is derived from an EMBL/GenBank/DDBJ whole genome shotgun (WGS) entry which is preliminary data.</text>
</comment>
<proteinExistence type="predicted"/>
<gene>
    <name evidence="1" type="ORF">F5148DRAFT_1154293</name>
</gene>
<reference evidence="1" key="1">
    <citation type="submission" date="2021-03" db="EMBL/GenBank/DDBJ databases">
        <title>Evolutionary priming and transition to the ectomycorrhizal habit in an iconic lineage of mushroom-forming fungi: is preadaptation a requirement?</title>
        <authorList>
            <consortium name="DOE Joint Genome Institute"/>
            <person name="Looney B.P."/>
            <person name="Miyauchi S."/>
            <person name="Morin E."/>
            <person name="Drula E."/>
            <person name="Courty P.E."/>
            <person name="Chicoki N."/>
            <person name="Fauchery L."/>
            <person name="Kohler A."/>
            <person name="Kuo A."/>
            <person name="LaButti K."/>
            <person name="Pangilinan J."/>
            <person name="Lipzen A."/>
            <person name="Riley R."/>
            <person name="Andreopoulos W."/>
            <person name="He G."/>
            <person name="Johnson J."/>
            <person name="Barry K.W."/>
            <person name="Grigoriev I.V."/>
            <person name="Nagy L."/>
            <person name="Hibbett D."/>
            <person name="Henrissat B."/>
            <person name="Matheny P.B."/>
            <person name="Labbe J."/>
            <person name="Martin A.F."/>
        </authorList>
    </citation>
    <scope>NUCLEOTIDE SEQUENCE</scope>
    <source>
        <strain evidence="1">BPL698</strain>
    </source>
</reference>
<organism evidence="1 2">
    <name type="scientific">Russula earlei</name>
    <dbReference type="NCBI Taxonomy" id="71964"/>
    <lineage>
        <taxon>Eukaryota</taxon>
        <taxon>Fungi</taxon>
        <taxon>Dikarya</taxon>
        <taxon>Basidiomycota</taxon>
        <taxon>Agaricomycotina</taxon>
        <taxon>Agaricomycetes</taxon>
        <taxon>Russulales</taxon>
        <taxon>Russulaceae</taxon>
        <taxon>Russula</taxon>
    </lineage>
</organism>
<keyword evidence="2" id="KW-1185">Reference proteome</keyword>
<evidence type="ECO:0000313" key="2">
    <source>
        <dbReference type="Proteomes" id="UP001207468"/>
    </source>
</evidence>
<dbReference type="EMBL" id="JAGFNK010000873">
    <property type="protein sequence ID" value="KAI9437916.1"/>
    <property type="molecule type" value="Genomic_DNA"/>
</dbReference>
<name>A0ACC0TSY7_9AGAM</name>
<dbReference type="Proteomes" id="UP001207468">
    <property type="component" value="Unassembled WGS sequence"/>
</dbReference>
<protein>
    <submittedName>
        <fullName evidence="1">Glycoside hydrolase superfamily</fullName>
    </submittedName>
</protein>